<accession>A0A0C6P8G6</accession>
<dbReference type="PANTHER" id="PTHR24321:SF14">
    <property type="entry name" value="SHORT-CHAIN TYPE DEHYDROGENASE_REDUCTASE BLR2146-RELATED"/>
    <property type="match status" value="1"/>
</dbReference>
<dbReference type="Gene3D" id="3.40.50.720">
    <property type="entry name" value="NAD(P)-binding Rossmann-like Domain"/>
    <property type="match status" value="1"/>
</dbReference>
<sequence length="279" mass="28099">MSAQGNGPVTIVTGGTFGLGQAITLSLARRGYRVLAFGLESAQASSTAAGFDGLRAALAEAGLQERVAVMAADVADEADTGRVVDEALRRYGRVDGLVNNAAIGPLGTVLSTEPAMADRILAVNVKGVYLMSRAVIPHMRAQGGGAIVNIGSGAGYGKPDMAIYAASKGAVLALSSAMAYDHFHDRIRVNVAIPGGGGIVSGMSVGRVGGDEALFRRRQAAGSAAGRPASGEDLANAVAFLLSGEAEAISGTVVDVGCFANQGGPVPARPSTNRGHSHD</sequence>
<reference evidence="4 5" key="1">
    <citation type="journal article" date="2012" name="BMC Genomics">
        <title>Comparative genomics of the classical Bordetella subspecies: the evolution and exchange of virulence-associated diversity amongst closely related pathogens.</title>
        <authorList>
            <person name="Park J."/>
            <person name="Zhang Y."/>
            <person name="Buboltz A.M."/>
            <person name="Zhang X."/>
            <person name="Schuster S.C."/>
            <person name="Ahuja U."/>
            <person name="Liu M."/>
            <person name="Miller J.F."/>
            <person name="Sebaihia M."/>
            <person name="Bentley S.D."/>
            <person name="Parkhill J."/>
            <person name="Harvill E.T."/>
        </authorList>
    </citation>
    <scope>NUCLEOTIDE SEQUENCE [LARGE SCALE GENOMIC DNA]</scope>
    <source>
        <strain evidence="4 5">253</strain>
    </source>
</reference>
<evidence type="ECO:0000256" key="2">
    <source>
        <dbReference type="ARBA" id="ARBA00023002"/>
    </source>
</evidence>
<proteinExistence type="inferred from homology"/>
<evidence type="ECO:0000313" key="5">
    <source>
        <dbReference type="Proteomes" id="UP000007564"/>
    </source>
</evidence>
<organism evidence="4 5">
    <name type="scientific">Bordetella bronchiseptica 253</name>
    <dbReference type="NCBI Taxonomy" id="568707"/>
    <lineage>
        <taxon>Bacteria</taxon>
        <taxon>Pseudomonadati</taxon>
        <taxon>Pseudomonadota</taxon>
        <taxon>Betaproteobacteria</taxon>
        <taxon>Burkholderiales</taxon>
        <taxon>Alcaligenaceae</taxon>
        <taxon>Bordetella</taxon>
    </lineage>
</organism>
<dbReference type="InterPro" id="IPR002347">
    <property type="entry name" value="SDR_fam"/>
</dbReference>
<dbReference type="SUPFAM" id="SSF51735">
    <property type="entry name" value="NAD(P)-binding Rossmann-fold domains"/>
    <property type="match status" value="1"/>
</dbReference>
<evidence type="ECO:0000256" key="1">
    <source>
        <dbReference type="ARBA" id="ARBA00006484"/>
    </source>
</evidence>
<dbReference type="HOGENOM" id="CLU_010194_1_2_4"/>
<protein>
    <submittedName>
        <fullName evidence="4">Putative short chain dehydrogenase</fullName>
    </submittedName>
</protein>
<comment type="similarity">
    <text evidence="1 3">Belongs to the short-chain dehydrogenases/reductases (SDR) family.</text>
</comment>
<dbReference type="CDD" id="cd05233">
    <property type="entry name" value="SDR_c"/>
    <property type="match status" value="1"/>
</dbReference>
<gene>
    <name evidence="4" type="ORF">BN112_2706</name>
</gene>
<dbReference type="KEGG" id="bbh:BN112_2706"/>
<name>A0A0C6P8G6_BORBO</name>
<dbReference type="OrthoDB" id="517007at2"/>
<dbReference type="AlphaFoldDB" id="A0A0C6P8G6"/>
<dbReference type="RefSeq" id="WP_003808135.1">
    <property type="nucleotide sequence ID" value="NC_019382.1"/>
</dbReference>
<dbReference type="GeneID" id="56480596"/>
<evidence type="ECO:0000256" key="3">
    <source>
        <dbReference type="RuleBase" id="RU000363"/>
    </source>
</evidence>
<dbReference type="PANTHER" id="PTHR24321">
    <property type="entry name" value="DEHYDROGENASES, SHORT CHAIN"/>
    <property type="match status" value="1"/>
</dbReference>
<dbReference type="PRINTS" id="PR00081">
    <property type="entry name" value="GDHRDH"/>
</dbReference>
<evidence type="ECO:0000313" key="4">
    <source>
        <dbReference type="EMBL" id="CCJ54623.1"/>
    </source>
</evidence>
<dbReference type="PRINTS" id="PR00080">
    <property type="entry name" value="SDRFAMILY"/>
</dbReference>
<dbReference type="EMBL" id="HE965806">
    <property type="protein sequence ID" value="CCJ54623.1"/>
    <property type="molecule type" value="Genomic_DNA"/>
</dbReference>
<dbReference type="FunFam" id="3.40.50.720:FF:000084">
    <property type="entry name" value="Short-chain dehydrogenase reductase"/>
    <property type="match status" value="1"/>
</dbReference>
<dbReference type="InterPro" id="IPR036291">
    <property type="entry name" value="NAD(P)-bd_dom_sf"/>
</dbReference>
<dbReference type="Proteomes" id="UP000007564">
    <property type="component" value="Chromosome"/>
</dbReference>
<dbReference type="GO" id="GO:0016491">
    <property type="term" value="F:oxidoreductase activity"/>
    <property type="evidence" value="ECO:0007669"/>
    <property type="project" value="UniProtKB-KW"/>
</dbReference>
<dbReference type="Pfam" id="PF00106">
    <property type="entry name" value="adh_short"/>
    <property type="match status" value="1"/>
</dbReference>
<keyword evidence="2" id="KW-0560">Oxidoreductase</keyword>